<dbReference type="InterPro" id="IPR029062">
    <property type="entry name" value="Class_I_gatase-like"/>
</dbReference>
<feature type="domain" description="CobQ/CobB/MinD/ParA nucleotide binding" evidence="8">
    <location>
        <begin position="19"/>
        <end position="203"/>
    </location>
</feature>
<gene>
    <name evidence="7" type="primary">cobB</name>
    <name evidence="10" type="ORF">E4099_22040</name>
</gene>
<evidence type="ECO:0000259" key="8">
    <source>
        <dbReference type="Pfam" id="PF01656"/>
    </source>
</evidence>
<evidence type="ECO:0000256" key="6">
    <source>
        <dbReference type="ARBA" id="ARBA00022962"/>
    </source>
</evidence>
<dbReference type="Gene3D" id="3.40.50.880">
    <property type="match status" value="1"/>
</dbReference>
<dbReference type="CDD" id="cd05388">
    <property type="entry name" value="CobB_N"/>
    <property type="match status" value="1"/>
</dbReference>
<evidence type="ECO:0000256" key="3">
    <source>
        <dbReference type="ARBA" id="ARBA00022741"/>
    </source>
</evidence>
<dbReference type="Proteomes" id="UP000297948">
    <property type="component" value="Unassembled WGS sequence"/>
</dbReference>
<comment type="cofactor">
    <cofactor evidence="1 7">
        <name>Mg(2+)</name>
        <dbReference type="ChEBI" id="CHEBI:18420"/>
    </cofactor>
</comment>
<dbReference type="GO" id="GO:0005524">
    <property type="term" value="F:ATP binding"/>
    <property type="evidence" value="ECO:0007669"/>
    <property type="project" value="UniProtKB-UniRule"/>
</dbReference>
<dbReference type="HAMAP" id="MF_00027">
    <property type="entry name" value="CobB_CbiA"/>
    <property type="match status" value="1"/>
</dbReference>
<dbReference type="InterPro" id="IPR002586">
    <property type="entry name" value="CobQ/CobB/MinD/ParA_Nub-bd_dom"/>
</dbReference>
<evidence type="ECO:0000256" key="4">
    <source>
        <dbReference type="ARBA" id="ARBA00022840"/>
    </source>
</evidence>
<dbReference type="Pfam" id="PF07685">
    <property type="entry name" value="GATase_3"/>
    <property type="match status" value="1"/>
</dbReference>
<comment type="miscellaneous">
    <text evidence="7">The a and c carboxylates of hydrogenobyrinate are activated for nucleophilic attack via formation of a phosphorylated intermediate by ATP. CobB catalyzes first the amidation of the c-carboxylate, and then that of the a-carboxylate.</text>
</comment>
<dbReference type="PANTHER" id="PTHR43873">
    <property type="entry name" value="COBYRINATE A,C-DIAMIDE SYNTHASE"/>
    <property type="match status" value="1"/>
</dbReference>
<comment type="domain">
    <text evidence="7">Comprises of two domains. The C-terminal domain contains the binding site for glutamine and catalyzes the hydrolysis of this substrate to glutamate and ammonia. The N-terminal domain is anticipated to bind ATP and hydrogenobyrinate and catalyzes the ultimate synthesis of the diamide product. The ammonia produced via the glutaminase domain is probably translocated to the adjacent domain via a molecular tunnel, where it reacts with an activated intermediate.</text>
</comment>
<evidence type="ECO:0000256" key="7">
    <source>
        <dbReference type="HAMAP-Rule" id="MF_00027"/>
    </source>
</evidence>
<dbReference type="PANTHER" id="PTHR43873:SF1">
    <property type="entry name" value="COBYRINATE A,C-DIAMIDE SYNTHASE"/>
    <property type="match status" value="1"/>
</dbReference>
<sequence length="473" mass="48709">MVTVPGAPRPASGHRIPRLVIAAPSSGSGKTTVSTGLMAAFTEAGLAVSPHKVGPDYIDPGYHALATGRPGRNLDAYLCGPERIEPLFLHGARGCDLALVEGVMGLFDGASNQGELASTAQVAKLLRAPVVLVVDASSQSRSVAALVHGFASWDPEVWLAGVILNKVGSERHEELLREALEGSGVPVLGALRRTASVGTPSRHLGLVPVAERRTEAVDAVAELAARVRAGCDLEGLLALARSAPPLTGPAWDPVAELADTVPELAGTVPASAGRRPVLAVAGGAAFTFGYAEHTELLTAAGAEVVGFDPLRDERLPEGTGGLVIGGGFPEVYAAELSANEPLRAAVADLAAAGGPITAECAGLLYLARSLDGKPMCGVLPAAARMTERLTLGYREAVALHDNVLATAGTRVRGHEFHRTVLEPGAGTEPAWGLVHPARRVEGFAPDPVHASYLHVHWAAAPQVAARFVGRCAG</sequence>
<accession>A0A4Z0GU09</accession>
<name>A0A4Z0GU09_9ACTN</name>
<evidence type="ECO:0000313" key="11">
    <source>
        <dbReference type="Proteomes" id="UP000297948"/>
    </source>
</evidence>
<protein>
    <recommendedName>
        <fullName evidence="7">Hydrogenobyrinate a,c-diamide synthase</fullName>
        <ecNumber evidence="7">6.3.5.9</ecNumber>
    </recommendedName>
    <alternativeName>
        <fullName evidence="7">Hydrogenobyrinic acid a,c-diamide synthase</fullName>
    </alternativeName>
</protein>
<comment type="catalytic activity">
    <reaction evidence="7">
        <text>hydrogenobyrinate + 2 L-glutamine + 2 ATP + 2 H2O = hydrogenobyrinate a,c-diamide + 2 L-glutamate + 2 ADP + 2 phosphate + 2 H(+)</text>
        <dbReference type="Rhea" id="RHEA:12544"/>
        <dbReference type="ChEBI" id="CHEBI:15377"/>
        <dbReference type="ChEBI" id="CHEBI:15378"/>
        <dbReference type="ChEBI" id="CHEBI:29985"/>
        <dbReference type="ChEBI" id="CHEBI:30616"/>
        <dbReference type="ChEBI" id="CHEBI:43474"/>
        <dbReference type="ChEBI" id="CHEBI:58359"/>
        <dbReference type="ChEBI" id="CHEBI:77873"/>
        <dbReference type="ChEBI" id="CHEBI:77874"/>
        <dbReference type="ChEBI" id="CHEBI:456216"/>
        <dbReference type="EC" id="6.3.5.9"/>
    </reaction>
</comment>
<dbReference type="InterPro" id="IPR027417">
    <property type="entry name" value="P-loop_NTPase"/>
</dbReference>
<dbReference type="EMBL" id="SRID01000241">
    <property type="protein sequence ID" value="TGB00088.1"/>
    <property type="molecule type" value="Genomic_DNA"/>
</dbReference>
<keyword evidence="2 7" id="KW-0436">Ligase</keyword>
<dbReference type="CDD" id="cd03130">
    <property type="entry name" value="GATase1_CobB"/>
    <property type="match status" value="1"/>
</dbReference>
<evidence type="ECO:0000313" key="10">
    <source>
        <dbReference type="EMBL" id="TGB00088.1"/>
    </source>
</evidence>
<dbReference type="Gene3D" id="3.40.50.300">
    <property type="entry name" value="P-loop containing nucleotide triphosphate hydrolases"/>
    <property type="match status" value="1"/>
</dbReference>
<dbReference type="InterPro" id="IPR004484">
    <property type="entry name" value="CbiA/CobB_synth"/>
</dbReference>
<evidence type="ECO:0000256" key="2">
    <source>
        <dbReference type="ARBA" id="ARBA00022598"/>
    </source>
</evidence>
<comment type="function">
    <text evidence="7">Catalyzes the ATP-dependent amidation of the two carboxylate groups at positions a and c of hydrogenobyrinate, using either L-glutamine or ammonia as the nitrogen source.</text>
</comment>
<dbReference type="SUPFAM" id="SSF52317">
    <property type="entry name" value="Class I glutamine amidotransferase-like"/>
    <property type="match status" value="1"/>
</dbReference>
<organism evidence="10 11">
    <name type="scientific">Streptomyces palmae</name>
    <dbReference type="NCBI Taxonomy" id="1701085"/>
    <lineage>
        <taxon>Bacteria</taxon>
        <taxon>Bacillati</taxon>
        <taxon>Actinomycetota</taxon>
        <taxon>Actinomycetes</taxon>
        <taxon>Kitasatosporales</taxon>
        <taxon>Streptomycetaceae</taxon>
        <taxon>Streptomyces</taxon>
    </lineage>
</organism>
<keyword evidence="5 7" id="KW-0460">Magnesium</keyword>
<evidence type="ECO:0000256" key="1">
    <source>
        <dbReference type="ARBA" id="ARBA00001946"/>
    </source>
</evidence>
<reference evidence="10 11" key="1">
    <citation type="submission" date="2019-03" db="EMBL/GenBank/DDBJ databases">
        <authorList>
            <person name="Gonzalez-Pimentel J.L."/>
        </authorList>
    </citation>
    <scope>NUCLEOTIDE SEQUENCE [LARGE SCALE GENOMIC DNA]</scope>
    <source>
        <strain evidence="10 11">JCM 31289</strain>
    </source>
</reference>
<feature type="domain" description="CobB/CobQ-like glutamine amidotransferase" evidence="9">
    <location>
        <begin position="290"/>
        <end position="459"/>
    </location>
</feature>
<comment type="pathway">
    <text evidence="7">Cofactor biosynthesis; adenosylcobalamin biosynthesis; cob(II)yrinate a,c-diamide from precorrin-2 (aerobic route): step 9/10.</text>
</comment>
<feature type="site" description="Increases nucleophilicity of active site Cys" evidence="7">
    <location>
        <position position="454"/>
    </location>
</feature>
<dbReference type="GO" id="GO:0009236">
    <property type="term" value="P:cobalamin biosynthetic process"/>
    <property type="evidence" value="ECO:0007669"/>
    <property type="project" value="UniProtKB-UniRule"/>
</dbReference>
<dbReference type="NCBIfam" id="NF002204">
    <property type="entry name" value="PRK01077.1"/>
    <property type="match status" value="1"/>
</dbReference>
<dbReference type="NCBIfam" id="TIGR00379">
    <property type="entry name" value="cobB"/>
    <property type="match status" value="1"/>
</dbReference>
<dbReference type="UniPathway" id="UPA00148">
    <property type="reaction ID" value="UER00220"/>
</dbReference>
<dbReference type="InterPro" id="IPR011698">
    <property type="entry name" value="GATase_3"/>
</dbReference>
<evidence type="ECO:0000256" key="5">
    <source>
        <dbReference type="ARBA" id="ARBA00022842"/>
    </source>
</evidence>
<dbReference type="GO" id="GO:0043802">
    <property type="term" value="F:hydrogenobyrinic acid a,c-diamide synthase (glutamine-hydrolysing) activity"/>
    <property type="evidence" value="ECO:0007669"/>
    <property type="project" value="UniProtKB-UniRule"/>
</dbReference>
<dbReference type="Pfam" id="PF01656">
    <property type="entry name" value="CbiA"/>
    <property type="match status" value="1"/>
</dbReference>
<dbReference type="GO" id="GO:0042242">
    <property type="term" value="F:cobyrinic acid a,c-diamide synthase activity"/>
    <property type="evidence" value="ECO:0007669"/>
    <property type="project" value="InterPro"/>
</dbReference>
<keyword evidence="7" id="KW-0169">Cobalamin biosynthesis</keyword>
<dbReference type="RefSeq" id="WP_135340841.1">
    <property type="nucleotide sequence ID" value="NZ_JBHLTX010000005.1"/>
</dbReference>
<keyword evidence="3 7" id="KW-0547">Nucleotide-binding</keyword>
<dbReference type="AlphaFoldDB" id="A0A4Z0GU09"/>
<comment type="similarity">
    <text evidence="7">Belongs to the CobB/CbiA family.</text>
</comment>
<dbReference type="SUPFAM" id="SSF52540">
    <property type="entry name" value="P-loop containing nucleoside triphosphate hydrolases"/>
    <property type="match status" value="1"/>
</dbReference>
<dbReference type="PROSITE" id="PS51274">
    <property type="entry name" value="GATASE_COBBQ"/>
    <property type="match status" value="1"/>
</dbReference>
<keyword evidence="11" id="KW-1185">Reference proteome</keyword>
<dbReference type="EC" id="6.3.5.9" evidence="7"/>
<keyword evidence="4 7" id="KW-0067">ATP-binding</keyword>
<keyword evidence="6 7" id="KW-0315">Glutamine amidotransferase</keyword>
<evidence type="ECO:0000259" key="9">
    <source>
        <dbReference type="Pfam" id="PF07685"/>
    </source>
</evidence>
<proteinExistence type="inferred from homology"/>
<dbReference type="OrthoDB" id="9764035at2"/>
<feature type="active site" description="Nucleophile" evidence="7">
    <location>
        <position position="360"/>
    </location>
</feature>
<comment type="caution">
    <text evidence="10">The sequence shown here is derived from an EMBL/GenBank/DDBJ whole genome shotgun (WGS) entry which is preliminary data.</text>
</comment>